<dbReference type="SUPFAM" id="SSF46894">
    <property type="entry name" value="C-terminal effector domain of the bipartite response regulators"/>
    <property type="match status" value="1"/>
</dbReference>
<dbReference type="PRINTS" id="PR00038">
    <property type="entry name" value="HTHLUXR"/>
</dbReference>
<dbReference type="PANTHER" id="PTHR44688:SF16">
    <property type="entry name" value="DNA-BINDING TRANSCRIPTIONAL ACTIVATOR DEVR_DOSR"/>
    <property type="match status" value="1"/>
</dbReference>
<proteinExistence type="predicted"/>
<keyword evidence="4" id="KW-0472">Membrane</keyword>
<organism evidence="6 7">
    <name type="scientific">Eggerthella lenta</name>
    <name type="common">Eubacterium lentum</name>
    <dbReference type="NCBI Taxonomy" id="84112"/>
    <lineage>
        <taxon>Bacteria</taxon>
        <taxon>Bacillati</taxon>
        <taxon>Actinomycetota</taxon>
        <taxon>Coriobacteriia</taxon>
        <taxon>Eggerthellales</taxon>
        <taxon>Eggerthellaceae</taxon>
        <taxon>Eggerthella</taxon>
    </lineage>
</organism>
<feature type="transmembrane region" description="Helical" evidence="4">
    <location>
        <begin position="267"/>
        <end position="284"/>
    </location>
</feature>
<name>A0A369MAA9_EGGLN</name>
<feature type="transmembrane region" description="Helical" evidence="4">
    <location>
        <begin position="195"/>
        <end position="222"/>
    </location>
</feature>
<keyword evidence="3" id="KW-0804">Transcription</keyword>
<evidence type="ECO:0000256" key="1">
    <source>
        <dbReference type="ARBA" id="ARBA00023015"/>
    </source>
</evidence>
<feature type="transmembrane region" description="Helical" evidence="4">
    <location>
        <begin position="156"/>
        <end position="174"/>
    </location>
</feature>
<evidence type="ECO:0000259" key="5">
    <source>
        <dbReference type="PROSITE" id="PS50043"/>
    </source>
</evidence>
<reference evidence="6 7" key="1">
    <citation type="journal article" date="2018" name="Elife">
        <title>Discovery and characterization of a prevalent human gut bacterial enzyme sufficient for the inactivation of a family of plant toxins.</title>
        <authorList>
            <person name="Koppel N."/>
            <person name="Bisanz J.E."/>
            <person name="Pandelia M.E."/>
            <person name="Turnbaugh P.J."/>
            <person name="Balskus E.P."/>
        </authorList>
    </citation>
    <scope>NUCLEOTIDE SEQUENCE [LARGE SCALE GENOMIC DNA]</scope>
    <source>
        <strain evidence="6 7">W1 BHI 6</strain>
    </source>
</reference>
<dbReference type="InterPro" id="IPR000792">
    <property type="entry name" value="Tscrpt_reg_LuxR_C"/>
</dbReference>
<evidence type="ECO:0000256" key="3">
    <source>
        <dbReference type="ARBA" id="ARBA00023163"/>
    </source>
</evidence>
<dbReference type="EMBL" id="PPTU01000021">
    <property type="protein sequence ID" value="RDB68341.1"/>
    <property type="molecule type" value="Genomic_DNA"/>
</dbReference>
<feature type="transmembrane region" description="Helical" evidence="4">
    <location>
        <begin position="78"/>
        <end position="95"/>
    </location>
</feature>
<feature type="transmembrane region" description="Helical" evidence="4">
    <location>
        <begin position="290"/>
        <end position="309"/>
    </location>
</feature>
<sequence length="486" mass="52245">MQKTIANILLAATGFACFLALNSFSLWGFALLPETALGENAQLLWSAPLSLSNMLTFFVFVIGAYCAPTLFNRSPLPAAAALLTAAVTLMGLSTLTQNPAVLISASTCMGIGTTCCFFCWARALFADGSDLAKIELVLGSVLSAVPYLAFFTLEPSAIAVTIAVLAACNVAALFSHQRLANRENRSHVPQRTVPFGTLLATFWKPLLCIAMIGLAAPAIVVISHDSTASMTFVQQSLMVHSENIIAALVLGIAWLGARRETTPTKTFSVLFPIIATALLLFLVLEPPLRIIVPYVSGIAFVVFSMIVMIDSIEVSSKQNLGLTSVYGLFAGLFYCANWLGNFAMEAVREQGLLQEATVTIAVVALLYGCSIVMFFVTRAPREASSSNADKTCAPQEAIATETPVEVSTPIDLIDENCRRIAETHGLSKRQAEVFALLAHGYDIPTIAKKLYVSENTVRTHAKKIYATLEVHSKQEIIELSNASYDA</sequence>
<feature type="transmembrane region" description="Helical" evidence="4">
    <location>
        <begin position="321"/>
        <end position="344"/>
    </location>
</feature>
<gene>
    <name evidence="6" type="ORF">C1875_11920</name>
</gene>
<evidence type="ECO:0000256" key="4">
    <source>
        <dbReference type="SAM" id="Phobius"/>
    </source>
</evidence>
<keyword evidence="2" id="KW-0238">DNA-binding</keyword>
<dbReference type="GO" id="GO:0006355">
    <property type="term" value="P:regulation of DNA-templated transcription"/>
    <property type="evidence" value="ECO:0007669"/>
    <property type="project" value="InterPro"/>
</dbReference>
<dbReference type="AlphaFoldDB" id="A0A369MAA9"/>
<dbReference type="PROSITE" id="PS51257">
    <property type="entry name" value="PROKAR_LIPOPROTEIN"/>
    <property type="match status" value="1"/>
</dbReference>
<feature type="transmembrane region" description="Helical" evidence="4">
    <location>
        <begin position="356"/>
        <end position="376"/>
    </location>
</feature>
<protein>
    <submittedName>
        <fullName evidence="6">LuxR family transcriptional regulator</fullName>
    </submittedName>
</protein>
<dbReference type="InterPro" id="IPR036388">
    <property type="entry name" value="WH-like_DNA-bd_sf"/>
</dbReference>
<accession>A0A369MAA9</accession>
<dbReference type="InterPro" id="IPR016032">
    <property type="entry name" value="Sig_transdc_resp-reg_C-effctor"/>
</dbReference>
<comment type="caution">
    <text evidence="6">The sequence shown here is derived from an EMBL/GenBank/DDBJ whole genome shotgun (WGS) entry which is preliminary data.</text>
</comment>
<dbReference type="Pfam" id="PF00196">
    <property type="entry name" value="GerE"/>
    <property type="match status" value="1"/>
</dbReference>
<keyword evidence="4" id="KW-1133">Transmembrane helix</keyword>
<dbReference type="Gene3D" id="1.10.10.10">
    <property type="entry name" value="Winged helix-like DNA-binding domain superfamily/Winged helix DNA-binding domain"/>
    <property type="match status" value="1"/>
</dbReference>
<feature type="transmembrane region" description="Helical" evidence="4">
    <location>
        <begin position="237"/>
        <end position="255"/>
    </location>
</feature>
<dbReference type="PROSITE" id="PS50043">
    <property type="entry name" value="HTH_LUXR_2"/>
    <property type="match status" value="1"/>
</dbReference>
<evidence type="ECO:0000256" key="2">
    <source>
        <dbReference type="ARBA" id="ARBA00023125"/>
    </source>
</evidence>
<evidence type="ECO:0000313" key="6">
    <source>
        <dbReference type="EMBL" id="RDB68341.1"/>
    </source>
</evidence>
<keyword evidence="4" id="KW-0812">Transmembrane</keyword>
<dbReference type="CDD" id="cd06170">
    <property type="entry name" value="LuxR_C_like"/>
    <property type="match status" value="1"/>
</dbReference>
<feature type="transmembrane region" description="Helical" evidence="4">
    <location>
        <begin position="132"/>
        <end position="150"/>
    </location>
</feature>
<feature type="domain" description="HTH luxR-type" evidence="5">
    <location>
        <begin position="419"/>
        <end position="484"/>
    </location>
</feature>
<dbReference type="GO" id="GO:0003677">
    <property type="term" value="F:DNA binding"/>
    <property type="evidence" value="ECO:0007669"/>
    <property type="project" value="UniProtKB-KW"/>
</dbReference>
<evidence type="ECO:0000313" key="7">
    <source>
        <dbReference type="Proteomes" id="UP000253970"/>
    </source>
</evidence>
<keyword evidence="1" id="KW-0805">Transcription regulation</keyword>
<dbReference type="SMART" id="SM00421">
    <property type="entry name" value="HTH_LUXR"/>
    <property type="match status" value="1"/>
</dbReference>
<feature type="transmembrane region" description="Helical" evidence="4">
    <location>
        <begin position="101"/>
        <end position="120"/>
    </location>
</feature>
<dbReference type="Proteomes" id="UP000253970">
    <property type="component" value="Unassembled WGS sequence"/>
</dbReference>
<dbReference type="RefSeq" id="WP_114534421.1">
    <property type="nucleotide sequence ID" value="NZ_JADNER010000019.1"/>
</dbReference>
<dbReference type="PANTHER" id="PTHR44688">
    <property type="entry name" value="DNA-BINDING TRANSCRIPTIONAL ACTIVATOR DEVR_DOSR"/>
    <property type="match status" value="1"/>
</dbReference>